<dbReference type="eggNOG" id="COG1309">
    <property type="taxonomic scope" value="Bacteria"/>
</dbReference>
<dbReference type="SUPFAM" id="SSF46689">
    <property type="entry name" value="Homeodomain-like"/>
    <property type="match status" value="1"/>
</dbReference>
<gene>
    <name evidence="1" type="ORF">GS4_43_00090</name>
</gene>
<accession>M0QQP7</accession>
<dbReference type="RefSeq" id="WP_007625313.1">
    <property type="nucleotide sequence ID" value="NZ_BANX01000043.1"/>
</dbReference>
<keyword evidence="2" id="KW-1185">Reference proteome</keyword>
<proteinExistence type="predicted"/>
<dbReference type="EMBL" id="BANX01000043">
    <property type="protein sequence ID" value="GAC70883.1"/>
    <property type="molecule type" value="Genomic_DNA"/>
</dbReference>
<sequence>MSEQVTTTPTRRANRRGLATRESMITAAITSLASGDPASVSGNRIARDIGATWGVVKYQFGDIDGLWAAVLRHTADRRGDLPATATPRGSIRERVTGLVDAMYLGLRTPEALAIETLRAALPRDTAELERDFPLTAAELASWKPNWDHACEREFADLGIDPGRIRQIAALLPAAMRGITSERTLGTYGNLDDARTGLINSIVAFLEQP</sequence>
<reference evidence="1 2" key="1">
    <citation type="submission" date="2013-01" db="EMBL/GenBank/DDBJ databases">
        <title>Whole genome shotgun sequence of Gordonia soli NBRC 108243.</title>
        <authorList>
            <person name="Isaki-Nakamura S."/>
            <person name="Hosoyama A."/>
            <person name="Tsuchikane K."/>
            <person name="Ando Y."/>
            <person name="Baba S."/>
            <person name="Ohji S."/>
            <person name="Hamada M."/>
            <person name="Tamura T."/>
            <person name="Yamazoe A."/>
            <person name="Yamazaki S."/>
            <person name="Fujita N."/>
        </authorList>
    </citation>
    <scope>NUCLEOTIDE SEQUENCE [LARGE SCALE GENOMIC DNA]</scope>
    <source>
        <strain evidence="1 2">NBRC 108243</strain>
    </source>
</reference>
<dbReference type="Gene3D" id="1.10.357.10">
    <property type="entry name" value="Tetracycline Repressor, domain 2"/>
    <property type="match status" value="1"/>
</dbReference>
<name>M0QQP7_9ACTN</name>
<evidence type="ECO:0000313" key="1">
    <source>
        <dbReference type="EMBL" id="GAC70883.1"/>
    </source>
</evidence>
<protein>
    <recommendedName>
        <fullName evidence="3">TetR family transcriptional regulator</fullName>
    </recommendedName>
</protein>
<evidence type="ECO:0008006" key="3">
    <source>
        <dbReference type="Google" id="ProtNLM"/>
    </source>
</evidence>
<organism evidence="1 2">
    <name type="scientific">Gordonia soli NBRC 108243</name>
    <dbReference type="NCBI Taxonomy" id="1223545"/>
    <lineage>
        <taxon>Bacteria</taxon>
        <taxon>Bacillati</taxon>
        <taxon>Actinomycetota</taxon>
        <taxon>Actinomycetes</taxon>
        <taxon>Mycobacteriales</taxon>
        <taxon>Gordoniaceae</taxon>
        <taxon>Gordonia</taxon>
    </lineage>
</organism>
<comment type="caution">
    <text evidence="1">The sequence shown here is derived from an EMBL/GenBank/DDBJ whole genome shotgun (WGS) entry which is preliminary data.</text>
</comment>
<evidence type="ECO:0000313" key="2">
    <source>
        <dbReference type="Proteomes" id="UP000011666"/>
    </source>
</evidence>
<dbReference type="OrthoDB" id="3773444at2"/>
<dbReference type="Proteomes" id="UP000011666">
    <property type="component" value="Unassembled WGS sequence"/>
</dbReference>
<dbReference type="STRING" id="1223545.GS4_43_00090"/>
<dbReference type="AlphaFoldDB" id="M0QQP7"/>
<dbReference type="InterPro" id="IPR009057">
    <property type="entry name" value="Homeodomain-like_sf"/>
</dbReference>